<proteinExistence type="predicted"/>
<reference evidence="1" key="1">
    <citation type="submission" date="2020-01" db="EMBL/GenBank/DDBJ databases">
        <authorList>
            <consortium name="DOE Joint Genome Institute"/>
            <person name="Haridas S."/>
            <person name="Albert R."/>
            <person name="Binder M."/>
            <person name="Bloem J."/>
            <person name="Labutti K."/>
            <person name="Salamov A."/>
            <person name="Andreopoulos B."/>
            <person name="Baker S.E."/>
            <person name="Barry K."/>
            <person name="Bills G."/>
            <person name="Bluhm B.H."/>
            <person name="Cannon C."/>
            <person name="Castanera R."/>
            <person name="Culley D.E."/>
            <person name="Daum C."/>
            <person name="Ezra D."/>
            <person name="Gonzalez J.B."/>
            <person name="Henrissat B."/>
            <person name="Kuo A."/>
            <person name="Liang C."/>
            <person name="Lipzen A."/>
            <person name="Lutzoni F."/>
            <person name="Magnuson J."/>
            <person name="Mondo S."/>
            <person name="Nolan M."/>
            <person name="Ohm R."/>
            <person name="Pangilinan J."/>
            <person name="Park H.-J."/>
            <person name="Ramirez L."/>
            <person name="Alfaro M."/>
            <person name="Sun H."/>
            <person name="Tritt A."/>
            <person name="Yoshinaga Y."/>
            <person name="Zwiers L.-H."/>
            <person name="Turgeon B.G."/>
            <person name="Goodwin S.B."/>
            <person name="Spatafora J.W."/>
            <person name="Crous P.W."/>
            <person name="Grigoriev I.V."/>
        </authorList>
    </citation>
    <scope>NUCLEOTIDE SEQUENCE</scope>
    <source>
        <strain evidence="1">IPT5</strain>
    </source>
</reference>
<dbReference type="Proteomes" id="UP000799423">
    <property type="component" value="Unassembled WGS sequence"/>
</dbReference>
<dbReference type="EMBL" id="MU006291">
    <property type="protein sequence ID" value="KAF2855357.1"/>
    <property type="molecule type" value="Genomic_DNA"/>
</dbReference>
<accession>A0A6A7BKQ7</accession>
<organism evidence="1 2">
    <name type="scientific">Plenodomus tracheiphilus IPT5</name>
    <dbReference type="NCBI Taxonomy" id="1408161"/>
    <lineage>
        <taxon>Eukaryota</taxon>
        <taxon>Fungi</taxon>
        <taxon>Dikarya</taxon>
        <taxon>Ascomycota</taxon>
        <taxon>Pezizomycotina</taxon>
        <taxon>Dothideomycetes</taxon>
        <taxon>Pleosporomycetidae</taxon>
        <taxon>Pleosporales</taxon>
        <taxon>Pleosporineae</taxon>
        <taxon>Leptosphaeriaceae</taxon>
        <taxon>Plenodomus</taxon>
    </lineage>
</organism>
<dbReference type="SMART" id="SM00248">
    <property type="entry name" value="ANK"/>
    <property type="match status" value="2"/>
</dbReference>
<keyword evidence="2" id="KW-1185">Reference proteome</keyword>
<dbReference type="InterPro" id="IPR002110">
    <property type="entry name" value="Ankyrin_rpt"/>
</dbReference>
<evidence type="ECO:0000313" key="1">
    <source>
        <dbReference type="EMBL" id="KAF2855357.1"/>
    </source>
</evidence>
<name>A0A6A7BKQ7_9PLEO</name>
<evidence type="ECO:0000313" key="2">
    <source>
        <dbReference type="Proteomes" id="UP000799423"/>
    </source>
</evidence>
<dbReference type="OrthoDB" id="4772757at2759"/>
<dbReference type="Pfam" id="PF00023">
    <property type="entry name" value="Ank"/>
    <property type="match status" value="1"/>
</dbReference>
<gene>
    <name evidence="1" type="ORF">T440DRAFT_210144</name>
</gene>
<sequence length="208" mass="23553">MSVLSVQSRQAPRDTLIPSVTTHEKCPTCGFVASGLRSRRCTNCNLNFRKSVIENPTLAGYMIDWPSVEIPKTSSKRAMTQLTEISETVIREDIPTSGNLDYQQIANTESQFFRRIHHITEYVVPYYYGTYEHGYSRLPLFQAIWQDNLQWVRELLTQTDTDPNSRDFQGWTALQQACYGKGTTVSKNEKAIAELLIAHGADVNADAV</sequence>
<dbReference type="SUPFAM" id="SSF48403">
    <property type="entry name" value="Ankyrin repeat"/>
    <property type="match status" value="1"/>
</dbReference>
<dbReference type="Gene3D" id="1.25.40.20">
    <property type="entry name" value="Ankyrin repeat-containing domain"/>
    <property type="match status" value="1"/>
</dbReference>
<dbReference type="AlphaFoldDB" id="A0A6A7BKQ7"/>
<protein>
    <submittedName>
        <fullName evidence="1">Uncharacterized protein</fullName>
    </submittedName>
</protein>
<dbReference type="InterPro" id="IPR036770">
    <property type="entry name" value="Ankyrin_rpt-contain_sf"/>
</dbReference>